<reference evidence="1 2" key="1">
    <citation type="submission" date="2019-07" db="EMBL/GenBank/DDBJ databases">
        <title>Whole genome shotgun sequence of Staphylococcus cohnii subsp. urealyticus NBRC 109766.</title>
        <authorList>
            <person name="Hosoyama A."/>
            <person name="Uohara A."/>
            <person name="Ohji S."/>
            <person name="Ichikawa N."/>
        </authorList>
    </citation>
    <scope>NUCLEOTIDE SEQUENCE [LARGE SCALE GENOMIC DNA]</scope>
    <source>
        <strain evidence="1 2">NBRC 109766</strain>
    </source>
</reference>
<proteinExistence type="predicted"/>
<name>A0AB34AKE0_STAUR</name>
<comment type="caution">
    <text evidence="1">The sequence shown here is derived from an EMBL/GenBank/DDBJ whole genome shotgun (WGS) entry which is preliminary data.</text>
</comment>
<evidence type="ECO:0000313" key="1">
    <source>
        <dbReference type="EMBL" id="GEQ03610.1"/>
    </source>
</evidence>
<evidence type="ECO:0000313" key="2">
    <source>
        <dbReference type="Proteomes" id="UP000321839"/>
    </source>
</evidence>
<dbReference type="RefSeq" id="WP_073345480.1">
    <property type="nucleotide sequence ID" value="NZ_JAMCAG010000003.1"/>
</dbReference>
<gene>
    <name evidence="1" type="ORF">SCO02_20510</name>
</gene>
<accession>A0AB34AKE0</accession>
<dbReference type="AlphaFoldDB" id="A0AB34AKE0"/>
<protein>
    <submittedName>
        <fullName evidence="1">Uncharacterized protein</fullName>
    </submittedName>
</protein>
<sequence>MVFIYIILSAILLYYAIKYGIRDGLIDHDANKEKLIYLNKSANLVEEIGYLYSTMAQEDESKAKSIYDRSLDVLLSEVEPNEKYNTMIELKKQIINLKDG</sequence>
<organism evidence="1 2">
    <name type="scientific">Staphylococcus ureilyticus</name>
    <name type="common">Staphylococcus cohnii subsp. urealyticus</name>
    <dbReference type="NCBI Taxonomy" id="94138"/>
    <lineage>
        <taxon>Bacteria</taxon>
        <taxon>Bacillati</taxon>
        <taxon>Bacillota</taxon>
        <taxon>Bacilli</taxon>
        <taxon>Bacillales</taxon>
        <taxon>Staphylococcaceae</taxon>
        <taxon>Staphylococcus</taxon>
        <taxon>Staphylococcus cohnii species complex</taxon>
    </lineage>
</organism>
<dbReference type="Proteomes" id="UP000321839">
    <property type="component" value="Unassembled WGS sequence"/>
</dbReference>
<keyword evidence="2" id="KW-1185">Reference proteome</keyword>
<dbReference type="EMBL" id="BKAW01000009">
    <property type="protein sequence ID" value="GEQ03610.1"/>
    <property type="molecule type" value="Genomic_DNA"/>
</dbReference>